<organism evidence="1 2">
    <name type="scientific">Acinetobacter populi</name>
    <dbReference type="NCBI Taxonomy" id="1582270"/>
    <lineage>
        <taxon>Bacteria</taxon>
        <taxon>Pseudomonadati</taxon>
        <taxon>Pseudomonadota</taxon>
        <taxon>Gammaproteobacteria</taxon>
        <taxon>Moraxellales</taxon>
        <taxon>Moraxellaceae</taxon>
        <taxon>Acinetobacter</taxon>
    </lineage>
</organism>
<dbReference type="RefSeq" id="WP_087619390.1">
    <property type="nucleotide sequence ID" value="NZ_NEXX01000001.1"/>
</dbReference>
<evidence type="ECO:0000313" key="2">
    <source>
        <dbReference type="Proteomes" id="UP000196536"/>
    </source>
</evidence>
<gene>
    <name evidence="1" type="ORF">CAP51_03695</name>
</gene>
<protein>
    <submittedName>
        <fullName evidence="1">Uncharacterized protein</fullName>
    </submittedName>
</protein>
<sequence>MKNLTSTDLEHLKQRTIKIILNEARLSKSEKVAMFYGYLFAMQNFGMISSSKSDLEIMEFSEKLKYLG</sequence>
<keyword evidence="2" id="KW-1185">Reference proteome</keyword>
<proteinExistence type="predicted"/>
<dbReference type="Proteomes" id="UP000196536">
    <property type="component" value="Unassembled WGS sequence"/>
</dbReference>
<dbReference type="EMBL" id="NEXX01000001">
    <property type="protein sequence ID" value="OUY08728.1"/>
    <property type="molecule type" value="Genomic_DNA"/>
</dbReference>
<dbReference type="AlphaFoldDB" id="A0A1Z9Z2L1"/>
<evidence type="ECO:0000313" key="1">
    <source>
        <dbReference type="EMBL" id="OUY08728.1"/>
    </source>
</evidence>
<name>A0A1Z9Z2L1_9GAMM</name>
<comment type="caution">
    <text evidence="1">The sequence shown here is derived from an EMBL/GenBank/DDBJ whole genome shotgun (WGS) entry which is preliminary data.</text>
</comment>
<reference evidence="1 2" key="1">
    <citation type="submission" date="2017-05" db="EMBL/GenBank/DDBJ databases">
        <title>Acinetobacter populi ANC 5415 (= PBJ7), whole genome shotgun sequencing project.</title>
        <authorList>
            <person name="Nemec A."/>
            <person name="Radolfova-Krizova L."/>
        </authorList>
    </citation>
    <scope>NUCLEOTIDE SEQUENCE [LARGE SCALE GENOMIC DNA]</scope>
    <source>
        <strain evidence="1 2">PBJ7</strain>
    </source>
</reference>
<accession>A0A1Z9Z2L1</accession>